<feature type="modified residue" description="4-aspartylphosphate" evidence="2">
    <location>
        <position position="59"/>
    </location>
</feature>
<evidence type="ECO:0000313" key="5">
    <source>
        <dbReference type="Proteomes" id="UP000324595"/>
    </source>
</evidence>
<dbReference type="EMBL" id="VNHY01000004">
    <property type="protein sequence ID" value="TYP91945.1"/>
    <property type="molecule type" value="Genomic_DNA"/>
</dbReference>
<evidence type="ECO:0000256" key="1">
    <source>
        <dbReference type="ARBA" id="ARBA00022553"/>
    </source>
</evidence>
<organism evidence="4 5">
    <name type="scientific">Fodinibius salinus</name>
    <dbReference type="NCBI Taxonomy" id="860790"/>
    <lineage>
        <taxon>Bacteria</taxon>
        <taxon>Pseudomonadati</taxon>
        <taxon>Balneolota</taxon>
        <taxon>Balneolia</taxon>
        <taxon>Balneolales</taxon>
        <taxon>Balneolaceae</taxon>
        <taxon>Fodinibius</taxon>
    </lineage>
</organism>
<dbReference type="GO" id="GO:0000160">
    <property type="term" value="P:phosphorelay signal transduction system"/>
    <property type="evidence" value="ECO:0007669"/>
    <property type="project" value="InterPro"/>
</dbReference>
<dbReference type="AlphaFoldDB" id="A0A5D3YFF5"/>
<keyword evidence="1 2" id="KW-0597">Phosphoprotein</keyword>
<evidence type="ECO:0000256" key="2">
    <source>
        <dbReference type="PROSITE-ProRule" id="PRU00169"/>
    </source>
</evidence>
<dbReference type="PROSITE" id="PS50110">
    <property type="entry name" value="RESPONSE_REGULATORY"/>
    <property type="match status" value="1"/>
</dbReference>
<feature type="domain" description="Response regulatory" evidence="3">
    <location>
        <begin position="9"/>
        <end position="124"/>
    </location>
</feature>
<sequence length="128" mass="14247">MSSSISEKKILVVEDDMIIALALAQSVKQLGHAVVDKVTSGEGAINAALEHKPDLILMDIKLEKSIDGITAIKEIRKEMEVDVIFITGNSDRHNLTRAEDTNFIDYLVKPVQKNHLRQSFLKAFSETD</sequence>
<dbReference type="SUPFAM" id="SSF52172">
    <property type="entry name" value="CheY-like"/>
    <property type="match status" value="1"/>
</dbReference>
<evidence type="ECO:0000259" key="3">
    <source>
        <dbReference type="PROSITE" id="PS50110"/>
    </source>
</evidence>
<dbReference type="Pfam" id="PF00072">
    <property type="entry name" value="Response_reg"/>
    <property type="match status" value="1"/>
</dbReference>
<name>A0A5D3YFF5_9BACT</name>
<dbReference type="OrthoDB" id="9796457at2"/>
<reference evidence="4 5" key="1">
    <citation type="submission" date="2019-07" db="EMBL/GenBank/DDBJ databases">
        <title>Genomic Encyclopedia of Archaeal and Bacterial Type Strains, Phase II (KMG-II): from individual species to whole genera.</title>
        <authorList>
            <person name="Goeker M."/>
        </authorList>
    </citation>
    <scope>NUCLEOTIDE SEQUENCE [LARGE SCALE GENOMIC DNA]</scope>
    <source>
        <strain evidence="4 5">DSM 21935</strain>
    </source>
</reference>
<dbReference type="PANTHER" id="PTHR44591">
    <property type="entry name" value="STRESS RESPONSE REGULATOR PROTEIN 1"/>
    <property type="match status" value="1"/>
</dbReference>
<dbReference type="Gene3D" id="3.40.50.2300">
    <property type="match status" value="1"/>
</dbReference>
<protein>
    <submittedName>
        <fullName evidence="4">Response regulator receiver domain-containing protein</fullName>
    </submittedName>
</protein>
<dbReference type="SMART" id="SM00448">
    <property type="entry name" value="REC"/>
    <property type="match status" value="1"/>
</dbReference>
<keyword evidence="5" id="KW-1185">Reference proteome</keyword>
<gene>
    <name evidence="4" type="ORF">LX73_2188</name>
</gene>
<accession>A0A5D3YFF5</accession>
<dbReference type="PANTHER" id="PTHR44591:SF3">
    <property type="entry name" value="RESPONSE REGULATORY DOMAIN-CONTAINING PROTEIN"/>
    <property type="match status" value="1"/>
</dbReference>
<dbReference type="Proteomes" id="UP000324595">
    <property type="component" value="Unassembled WGS sequence"/>
</dbReference>
<dbReference type="InterPro" id="IPR050595">
    <property type="entry name" value="Bact_response_regulator"/>
</dbReference>
<comment type="caution">
    <text evidence="4">The sequence shown here is derived from an EMBL/GenBank/DDBJ whole genome shotgun (WGS) entry which is preliminary data.</text>
</comment>
<dbReference type="InterPro" id="IPR001789">
    <property type="entry name" value="Sig_transdc_resp-reg_receiver"/>
</dbReference>
<dbReference type="RefSeq" id="WP_148899523.1">
    <property type="nucleotide sequence ID" value="NZ_VNHY01000004.1"/>
</dbReference>
<evidence type="ECO:0000313" key="4">
    <source>
        <dbReference type="EMBL" id="TYP91945.1"/>
    </source>
</evidence>
<dbReference type="CDD" id="cd17534">
    <property type="entry name" value="REC_DC-like"/>
    <property type="match status" value="1"/>
</dbReference>
<proteinExistence type="predicted"/>
<dbReference type="InterPro" id="IPR011006">
    <property type="entry name" value="CheY-like_superfamily"/>
</dbReference>